<dbReference type="RefSeq" id="WP_036636210.1">
    <property type="nucleotide sequence ID" value="NZ_JFZB01000007.1"/>
</dbReference>
<gene>
    <name evidence="1" type="ORF">CG50_14830</name>
</gene>
<dbReference type="AlphaFoldDB" id="A0A086Y1L2"/>
<dbReference type="eggNOG" id="ENOG5033FMR">
    <property type="taxonomic scope" value="Bacteria"/>
</dbReference>
<accession>A0A086Y1L2</accession>
<organism evidence="1 2">
    <name type="scientific">Paenirhodobacter enshiensis</name>
    <dbReference type="NCBI Taxonomy" id="1105367"/>
    <lineage>
        <taxon>Bacteria</taxon>
        <taxon>Pseudomonadati</taxon>
        <taxon>Pseudomonadota</taxon>
        <taxon>Alphaproteobacteria</taxon>
        <taxon>Rhodobacterales</taxon>
        <taxon>Rhodobacter group</taxon>
        <taxon>Paenirhodobacter</taxon>
    </lineage>
</organism>
<reference evidence="1 2" key="1">
    <citation type="submission" date="2014-03" db="EMBL/GenBank/DDBJ databases">
        <title>Genome of Paenirhodobacter enshiensis DW2-9.</title>
        <authorList>
            <person name="Wang D."/>
            <person name="Wang G."/>
        </authorList>
    </citation>
    <scope>NUCLEOTIDE SEQUENCE [LARGE SCALE GENOMIC DNA]</scope>
    <source>
        <strain evidence="1 2">DW2-9</strain>
    </source>
</reference>
<proteinExistence type="predicted"/>
<dbReference type="Proteomes" id="UP000028824">
    <property type="component" value="Unassembled WGS sequence"/>
</dbReference>
<dbReference type="STRING" id="1105367.CG50_14830"/>
<keyword evidence="2" id="KW-1185">Reference proteome</keyword>
<name>A0A086Y1L2_9RHOB</name>
<protein>
    <submittedName>
        <fullName evidence="1">Uncharacterized protein</fullName>
    </submittedName>
</protein>
<evidence type="ECO:0000313" key="1">
    <source>
        <dbReference type="EMBL" id="KFI28162.1"/>
    </source>
</evidence>
<comment type="caution">
    <text evidence="1">The sequence shown here is derived from an EMBL/GenBank/DDBJ whole genome shotgun (WGS) entry which is preliminary data.</text>
</comment>
<sequence length="73" mass="8068">MAIELAELIAKRDKLILDRARGLKSAQINEERIEFRSDAEMALAIADLEARIRRASSPAPAPNAVRFSTSKGF</sequence>
<dbReference type="EMBL" id="JFZB01000007">
    <property type="protein sequence ID" value="KFI28162.1"/>
    <property type="molecule type" value="Genomic_DNA"/>
</dbReference>
<dbReference type="OrthoDB" id="8457063at2"/>
<dbReference type="NCBIfam" id="NF047331">
    <property type="entry name" value="phage_HTJ"/>
    <property type="match status" value="1"/>
</dbReference>
<evidence type="ECO:0000313" key="2">
    <source>
        <dbReference type="Proteomes" id="UP000028824"/>
    </source>
</evidence>